<dbReference type="FunFam" id="3.40.50.300:FF:000337">
    <property type="entry name" value="ABC transporter G family member 22"/>
    <property type="match status" value="1"/>
</dbReference>
<keyword evidence="8 9" id="KW-0472">Membrane</keyword>
<dbReference type="Pfam" id="PF00005">
    <property type="entry name" value="ABC_tran"/>
    <property type="match status" value="1"/>
</dbReference>
<dbReference type="Proteomes" id="UP000325081">
    <property type="component" value="Unassembled WGS sequence"/>
</dbReference>
<evidence type="ECO:0000256" key="6">
    <source>
        <dbReference type="ARBA" id="ARBA00022840"/>
    </source>
</evidence>
<dbReference type="EMBL" id="BKCP01004639">
    <property type="protein sequence ID" value="GER32827.1"/>
    <property type="molecule type" value="Genomic_DNA"/>
</dbReference>
<dbReference type="GO" id="GO:0005524">
    <property type="term" value="F:ATP binding"/>
    <property type="evidence" value="ECO:0007669"/>
    <property type="project" value="UniProtKB-KW"/>
</dbReference>
<keyword evidence="4 9" id="KW-0812">Transmembrane</keyword>
<evidence type="ECO:0000313" key="11">
    <source>
        <dbReference type="EMBL" id="GER32827.1"/>
    </source>
</evidence>
<dbReference type="PANTHER" id="PTHR48041:SF135">
    <property type="entry name" value="ABC TRANSPORTER G FAMILY MEMBER 26"/>
    <property type="match status" value="1"/>
</dbReference>
<dbReference type="GO" id="GO:0140359">
    <property type="term" value="F:ABC-type transporter activity"/>
    <property type="evidence" value="ECO:0007669"/>
    <property type="project" value="InterPro"/>
</dbReference>
<dbReference type="PROSITE" id="PS50893">
    <property type="entry name" value="ABC_TRANSPORTER_2"/>
    <property type="match status" value="1"/>
</dbReference>
<gene>
    <name evidence="11" type="ORF">STAS_08921</name>
</gene>
<evidence type="ECO:0000256" key="3">
    <source>
        <dbReference type="ARBA" id="ARBA00022448"/>
    </source>
</evidence>
<evidence type="ECO:0000256" key="5">
    <source>
        <dbReference type="ARBA" id="ARBA00022741"/>
    </source>
</evidence>
<protein>
    <submittedName>
        <fullName evidence="11">ABC transporter G family member</fullName>
    </submittedName>
</protein>
<dbReference type="InterPro" id="IPR003439">
    <property type="entry name" value="ABC_transporter-like_ATP-bd"/>
</dbReference>
<dbReference type="SUPFAM" id="SSF52540">
    <property type="entry name" value="P-loop containing nucleoside triphosphate hydrolases"/>
    <property type="match status" value="1"/>
</dbReference>
<dbReference type="InterPro" id="IPR027417">
    <property type="entry name" value="P-loop_NTPase"/>
</dbReference>
<evidence type="ECO:0000256" key="9">
    <source>
        <dbReference type="SAM" id="Phobius"/>
    </source>
</evidence>
<dbReference type="Gene3D" id="3.40.50.300">
    <property type="entry name" value="P-loop containing nucleotide triphosphate hydrolases"/>
    <property type="match status" value="1"/>
</dbReference>
<accession>A0A5A7PKI9</accession>
<dbReference type="GO" id="GO:0016020">
    <property type="term" value="C:membrane"/>
    <property type="evidence" value="ECO:0007669"/>
    <property type="project" value="UniProtKB-SubCell"/>
</dbReference>
<comment type="similarity">
    <text evidence="2">Belongs to the ABC transporter superfamily. ABCG family. Eye pigment precursor importer (TC 3.A.1.204) subfamily.</text>
</comment>
<dbReference type="SMART" id="SM00382">
    <property type="entry name" value="AAA"/>
    <property type="match status" value="1"/>
</dbReference>
<proteinExistence type="inferred from homology"/>
<dbReference type="InterPro" id="IPR013525">
    <property type="entry name" value="ABC2_TM"/>
</dbReference>
<feature type="transmembrane region" description="Helical" evidence="9">
    <location>
        <begin position="559"/>
        <end position="582"/>
    </location>
</feature>
<evidence type="ECO:0000259" key="10">
    <source>
        <dbReference type="PROSITE" id="PS50893"/>
    </source>
</evidence>
<sequence length="726" mass="82508">MKKIIIQNMGSRNQNEIEGLTSSPPTLGAMQIASSNGFGHNIEFMSQAYITNNNSEIDIEEEVLPRMRQDKTLPIFLKFADVEFKVKAGNKLSVNPVKAVVSKVASQLNMEQDDYKQILKGITGSIGPGEILALMGPSGSGKTTLLKIIGGRLHDNVRGTITYNDVSYSPALKRRIGFVTQDDVLFPQLTVEETLVFAAFLRLPSRMSYRQKYERVEMIVKELGLERCRHTRVGGGFIKGISGGERKRTSIGHEILVDPSLLLLDEPTSGLDSTSANRLLQILQALAQAGRTIMTTIHQPSSRMFHMFDKVLLLAEGHPVYYGKARESMEYFTCLSFIPEIAMNPAEFLLDLATGQVKDISVPDQLFTSQDQPAEFENVVIRYLQHKYKVELEPKEKEENHGTTNKVDERLKLGVQVKLDWSLSWFEQFRILSKRTFKERWRDYFDMLRLVQSFGVAVLLGLLWWKSNTTTEAQLRDQIGLLFYICIFWTSSSIFGAVYVFPFEKMYLVKERKADMYRLSVYYVSSTLCDMVAHLLYPTFFMCIIYFMAGFKRTVECFFFTLATILLIAVTSQGAGELFGAAVMSVKRAGMIASLILMLFLLTGGYYVQHIPKFMQWLKYVSFMYYGFRLLVKVQYSGDQLYECESKWGCRNLQSSPSFDTVNLDGGLKEVWVLLAMAIGYRLVAYSIDIALTVIKHLWIVSKFEYEGRDSFSLIRSHLLGCSALV</sequence>
<dbReference type="PANTHER" id="PTHR48041">
    <property type="entry name" value="ABC TRANSPORTER G FAMILY MEMBER 28"/>
    <property type="match status" value="1"/>
</dbReference>
<dbReference type="InterPro" id="IPR003593">
    <property type="entry name" value="AAA+_ATPase"/>
</dbReference>
<evidence type="ECO:0000256" key="1">
    <source>
        <dbReference type="ARBA" id="ARBA00004141"/>
    </source>
</evidence>
<keyword evidence="5" id="KW-0547">Nucleotide-binding</keyword>
<dbReference type="InterPro" id="IPR050352">
    <property type="entry name" value="ABCG_transporters"/>
</dbReference>
<reference evidence="12" key="1">
    <citation type="journal article" date="2019" name="Curr. Biol.">
        <title>Genome Sequence of Striga asiatica Provides Insight into the Evolution of Plant Parasitism.</title>
        <authorList>
            <person name="Yoshida S."/>
            <person name="Kim S."/>
            <person name="Wafula E.K."/>
            <person name="Tanskanen J."/>
            <person name="Kim Y.M."/>
            <person name="Honaas L."/>
            <person name="Yang Z."/>
            <person name="Spallek T."/>
            <person name="Conn C.E."/>
            <person name="Ichihashi Y."/>
            <person name="Cheong K."/>
            <person name="Cui S."/>
            <person name="Der J.P."/>
            <person name="Gundlach H."/>
            <person name="Jiao Y."/>
            <person name="Hori C."/>
            <person name="Ishida J.K."/>
            <person name="Kasahara H."/>
            <person name="Kiba T."/>
            <person name="Kim M.S."/>
            <person name="Koo N."/>
            <person name="Laohavisit A."/>
            <person name="Lee Y.H."/>
            <person name="Lumba S."/>
            <person name="McCourt P."/>
            <person name="Mortimer J.C."/>
            <person name="Mutuku J.M."/>
            <person name="Nomura T."/>
            <person name="Sasaki-Sekimoto Y."/>
            <person name="Seto Y."/>
            <person name="Wang Y."/>
            <person name="Wakatake T."/>
            <person name="Sakakibara H."/>
            <person name="Demura T."/>
            <person name="Yamaguchi S."/>
            <person name="Yoneyama K."/>
            <person name="Manabe R.I."/>
            <person name="Nelson D.C."/>
            <person name="Schulman A.H."/>
            <person name="Timko M.P."/>
            <person name="dePamphilis C.W."/>
            <person name="Choi D."/>
            <person name="Shirasu K."/>
        </authorList>
    </citation>
    <scope>NUCLEOTIDE SEQUENCE [LARGE SCALE GENOMIC DNA]</scope>
    <source>
        <strain evidence="12">cv. UVA1</strain>
    </source>
</reference>
<dbReference type="OrthoDB" id="66620at2759"/>
<comment type="subcellular location">
    <subcellularLocation>
        <location evidence="1">Membrane</location>
        <topology evidence="1">Multi-pass membrane protein</topology>
    </subcellularLocation>
</comment>
<evidence type="ECO:0000256" key="7">
    <source>
        <dbReference type="ARBA" id="ARBA00022989"/>
    </source>
</evidence>
<keyword evidence="6" id="KW-0067">ATP-binding</keyword>
<evidence type="ECO:0000256" key="4">
    <source>
        <dbReference type="ARBA" id="ARBA00022692"/>
    </source>
</evidence>
<evidence type="ECO:0000256" key="2">
    <source>
        <dbReference type="ARBA" id="ARBA00005814"/>
    </source>
</evidence>
<feature type="transmembrane region" description="Helical" evidence="9">
    <location>
        <begin position="481"/>
        <end position="501"/>
    </location>
</feature>
<evidence type="ECO:0000256" key="8">
    <source>
        <dbReference type="ARBA" id="ARBA00023136"/>
    </source>
</evidence>
<keyword evidence="12" id="KW-1185">Reference proteome</keyword>
<feature type="domain" description="ABC transporter" evidence="10">
    <location>
        <begin position="77"/>
        <end position="341"/>
    </location>
</feature>
<feature type="transmembrane region" description="Helical" evidence="9">
    <location>
        <begin position="589"/>
        <end position="608"/>
    </location>
</feature>
<evidence type="ECO:0000313" key="12">
    <source>
        <dbReference type="Proteomes" id="UP000325081"/>
    </source>
</evidence>
<feature type="transmembrane region" description="Helical" evidence="9">
    <location>
        <begin position="521"/>
        <end position="547"/>
    </location>
</feature>
<feature type="transmembrane region" description="Helical" evidence="9">
    <location>
        <begin position="444"/>
        <end position="465"/>
    </location>
</feature>
<dbReference type="AlphaFoldDB" id="A0A5A7PKI9"/>
<comment type="caution">
    <text evidence="11">The sequence shown here is derived from an EMBL/GenBank/DDBJ whole genome shotgun (WGS) entry which is preliminary data.</text>
</comment>
<dbReference type="Pfam" id="PF01061">
    <property type="entry name" value="ABC2_membrane"/>
    <property type="match status" value="1"/>
</dbReference>
<name>A0A5A7PKI9_STRAF</name>
<keyword evidence="7 9" id="KW-1133">Transmembrane helix</keyword>
<keyword evidence="3" id="KW-0813">Transport</keyword>
<organism evidence="11 12">
    <name type="scientific">Striga asiatica</name>
    <name type="common">Asiatic witchweed</name>
    <name type="synonym">Buchnera asiatica</name>
    <dbReference type="NCBI Taxonomy" id="4170"/>
    <lineage>
        <taxon>Eukaryota</taxon>
        <taxon>Viridiplantae</taxon>
        <taxon>Streptophyta</taxon>
        <taxon>Embryophyta</taxon>
        <taxon>Tracheophyta</taxon>
        <taxon>Spermatophyta</taxon>
        <taxon>Magnoliopsida</taxon>
        <taxon>eudicotyledons</taxon>
        <taxon>Gunneridae</taxon>
        <taxon>Pentapetalae</taxon>
        <taxon>asterids</taxon>
        <taxon>lamiids</taxon>
        <taxon>Lamiales</taxon>
        <taxon>Orobanchaceae</taxon>
        <taxon>Buchnereae</taxon>
        <taxon>Striga</taxon>
    </lineage>
</organism>
<dbReference type="GO" id="GO:0016887">
    <property type="term" value="F:ATP hydrolysis activity"/>
    <property type="evidence" value="ECO:0007669"/>
    <property type="project" value="InterPro"/>
</dbReference>